<organism evidence="7 8">
    <name type="scientific">Fulvivirga lutea</name>
    <dbReference type="NCBI Taxonomy" id="2810512"/>
    <lineage>
        <taxon>Bacteria</taxon>
        <taxon>Pseudomonadati</taxon>
        <taxon>Bacteroidota</taxon>
        <taxon>Cytophagia</taxon>
        <taxon>Cytophagales</taxon>
        <taxon>Fulvivirgaceae</taxon>
        <taxon>Fulvivirga</taxon>
    </lineage>
</organism>
<dbReference type="GO" id="GO:0005886">
    <property type="term" value="C:plasma membrane"/>
    <property type="evidence" value="ECO:0007669"/>
    <property type="project" value="UniProtKB-SubCell"/>
</dbReference>
<dbReference type="Proteomes" id="UP000662783">
    <property type="component" value="Chromosome"/>
</dbReference>
<keyword evidence="8" id="KW-1185">Reference proteome</keyword>
<feature type="transmembrane region" description="Helical" evidence="6">
    <location>
        <begin position="268"/>
        <end position="291"/>
    </location>
</feature>
<evidence type="ECO:0000256" key="5">
    <source>
        <dbReference type="ARBA" id="ARBA00023136"/>
    </source>
</evidence>
<evidence type="ECO:0000313" key="7">
    <source>
        <dbReference type="EMBL" id="QSE99161.1"/>
    </source>
</evidence>
<dbReference type="PANTHER" id="PTHR30213">
    <property type="entry name" value="INNER MEMBRANE PROTEIN YHJD"/>
    <property type="match status" value="1"/>
</dbReference>
<reference evidence="7" key="1">
    <citation type="submission" date="2021-02" db="EMBL/GenBank/DDBJ databases">
        <title>Fulvivirga sp. S481 isolated from sea water.</title>
        <authorList>
            <person name="Bae S.S."/>
            <person name="Baek K."/>
        </authorList>
    </citation>
    <scope>NUCLEOTIDE SEQUENCE</scope>
    <source>
        <strain evidence="7">S481</strain>
    </source>
</reference>
<proteinExistence type="predicted"/>
<keyword evidence="3 6" id="KW-0812">Transmembrane</keyword>
<comment type="subcellular location">
    <subcellularLocation>
        <location evidence="1">Cell membrane</location>
        <topology evidence="1">Multi-pass membrane protein</topology>
    </subcellularLocation>
</comment>
<dbReference type="KEGG" id="fuv:JR347_08750"/>
<protein>
    <submittedName>
        <fullName evidence="7">YihY/virulence factor BrkB family protein</fullName>
    </submittedName>
</protein>
<dbReference type="Pfam" id="PF03631">
    <property type="entry name" value="Virul_fac_BrkB"/>
    <property type="match status" value="1"/>
</dbReference>
<keyword evidence="2" id="KW-1003">Cell membrane</keyword>
<evidence type="ECO:0000256" key="2">
    <source>
        <dbReference type="ARBA" id="ARBA00022475"/>
    </source>
</evidence>
<accession>A0A975A2S8</accession>
<feature type="transmembrane region" description="Helical" evidence="6">
    <location>
        <begin position="236"/>
        <end position="256"/>
    </location>
</feature>
<name>A0A975A2S8_9BACT</name>
<feature type="transmembrane region" description="Helical" evidence="6">
    <location>
        <begin position="203"/>
        <end position="224"/>
    </location>
</feature>
<keyword evidence="4 6" id="KW-1133">Transmembrane helix</keyword>
<dbReference type="AlphaFoldDB" id="A0A975A2S8"/>
<evidence type="ECO:0000256" key="3">
    <source>
        <dbReference type="ARBA" id="ARBA00022692"/>
    </source>
</evidence>
<feature type="transmembrane region" description="Helical" evidence="6">
    <location>
        <begin position="115"/>
        <end position="133"/>
    </location>
</feature>
<dbReference type="PANTHER" id="PTHR30213:SF0">
    <property type="entry name" value="UPF0761 MEMBRANE PROTEIN YIHY"/>
    <property type="match status" value="1"/>
</dbReference>
<evidence type="ECO:0000256" key="1">
    <source>
        <dbReference type="ARBA" id="ARBA00004651"/>
    </source>
</evidence>
<evidence type="ECO:0000313" key="8">
    <source>
        <dbReference type="Proteomes" id="UP000662783"/>
    </source>
</evidence>
<evidence type="ECO:0000256" key="4">
    <source>
        <dbReference type="ARBA" id="ARBA00022989"/>
    </source>
</evidence>
<feature type="transmembrane region" description="Helical" evidence="6">
    <location>
        <begin position="57"/>
        <end position="77"/>
    </location>
</feature>
<dbReference type="NCBIfam" id="TIGR00765">
    <property type="entry name" value="yihY_not_rbn"/>
    <property type="match status" value="1"/>
</dbReference>
<dbReference type="RefSeq" id="WP_205723672.1">
    <property type="nucleotide sequence ID" value="NZ_CP070608.1"/>
</dbReference>
<sequence length="442" mass="49742">MNKGAIQRLINFFKKDIWEVDFKSISSSKRFLYKTIKVTILAAKGVQEDKIALRASALTYFSLLSFVPLLAIAFALAKGFGLDKVLEDQLLENFEGQEQVFQQSLNFAHNLLDSTSGGLVAGFGVVFLFYSVMKLLSNIEESFNDIWYVHQARDLTRKLTDYITVMIFGFILIIVANGITTYLATQITELTEQIKLLGTFKGLILPTLRILPFALIWLLFTLLYMIMPNTKVSFKAAVISGIVAGTIFQFFEILLFKAGIGVSRYNAIYGSFAALPLFLLWLQTSWIIVLFGSEIAYSIQNIDNYESNIKAEGFSLRFKKKVAIAACIVIIDNFRKGKPALNLQEVNEHVKVPAQLLYEVLGKLINCGVLSVTTKNDLEAYQPAVDTDLITIQYILSKYESHGKVEMGEMRKSVKDADNLLNELDELIGKSKMNKLIKEFKS</sequence>
<gene>
    <name evidence="7" type="ORF">JR347_08750</name>
</gene>
<keyword evidence="5 6" id="KW-0472">Membrane</keyword>
<dbReference type="InterPro" id="IPR017039">
    <property type="entry name" value="Virul_fac_BrkB"/>
</dbReference>
<feature type="transmembrane region" description="Helical" evidence="6">
    <location>
        <begin position="162"/>
        <end position="183"/>
    </location>
</feature>
<dbReference type="EMBL" id="CP070608">
    <property type="protein sequence ID" value="QSE99161.1"/>
    <property type="molecule type" value="Genomic_DNA"/>
</dbReference>
<evidence type="ECO:0000256" key="6">
    <source>
        <dbReference type="SAM" id="Phobius"/>
    </source>
</evidence>